<dbReference type="GO" id="GO:0006511">
    <property type="term" value="P:ubiquitin-dependent protein catabolic process"/>
    <property type="evidence" value="ECO:0007669"/>
    <property type="project" value="TreeGrafter"/>
</dbReference>
<evidence type="ECO:0000259" key="8">
    <source>
        <dbReference type="PROSITE" id="PS51140"/>
    </source>
</evidence>
<dbReference type="FunFam" id="1.10.8.10:FF:000026">
    <property type="entry name" value="E3 ubiquitin-protein ligase AMFR"/>
    <property type="match status" value="1"/>
</dbReference>
<keyword evidence="4" id="KW-0863">Zinc-finger</keyword>
<sequence length="284" mass="30532">SACLRSWLEQDTSCPTCRMSLNINGGGGGGGAGVGGVGEHGARGVGGAATRDNMAPLDDAMAGEVGDDGPRINQRNHFFHFDGSRIASWLPSFSVEVMHSSNLIGLPAVTNSQLNTMAHQIQAMFPQAPYHAILQDLQLTRSVEVTTDNILEGRITVPFPMQQCNRVTMLVSVNSGCCGSCNRVSARVDDAAAGVTRPECETTGGRFSKSAEERHRMLQQRKEQLVCQARRKYLVRPSTEWGAEGGMGGTGNVEMERADPASVRRRTLAAAISNRLPHRHSHPP</sequence>
<dbReference type="Ensembl" id="ENSPMAT00000006477.1">
    <property type="protein sequence ID" value="ENSPMAP00000006448.1"/>
    <property type="gene ID" value="ENSPMAG00000005850.1"/>
</dbReference>
<dbReference type="CDD" id="cd14421">
    <property type="entry name" value="CUE_AMFR"/>
    <property type="match status" value="1"/>
</dbReference>
<evidence type="ECO:0000256" key="2">
    <source>
        <dbReference type="ARBA" id="ARBA00022692"/>
    </source>
</evidence>
<dbReference type="Gene3D" id="1.10.8.10">
    <property type="entry name" value="DNA helicase RuvA subunit, C-terminal domain"/>
    <property type="match status" value="1"/>
</dbReference>
<proteinExistence type="predicted"/>
<dbReference type="HOGENOM" id="CLU_954893_0_0_1"/>
<dbReference type="SMART" id="SM00546">
    <property type="entry name" value="CUE"/>
    <property type="match status" value="1"/>
</dbReference>
<evidence type="ECO:0000256" key="5">
    <source>
        <dbReference type="ARBA" id="ARBA00022833"/>
    </source>
</evidence>
<comment type="subcellular location">
    <subcellularLocation>
        <location evidence="1">Membrane</location>
        <topology evidence="1">Multi-pass membrane protein</topology>
    </subcellularLocation>
</comment>
<evidence type="ECO:0000313" key="9">
    <source>
        <dbReference type="Ensembl" id="ENSPMAP00000006448.1"/>
    </source>
</evidence>
<dbReference type="STRING" id="7757.ENSPMAP00000006448"/>
<dbReference type="GO" id="GO:0070936">
    <property type="term" value="P:protein K48-linked ubiquitination"/>
    <property type="evidence" value="ECO:0007669"/>
    <property type="project" value="TreeGrafter"/>
</dbReference>
<organism evidence="9">
    <name type="scientific">Petromyzon marinus</name>
    <name type="common">Sea lamprey</name>
    <dbReference type="NCBI Taxonomy" id="7757"/>
    <lineage>
        <taxon>Eukaryota</taxon>
        <taxon>Metazoa</taxon>
        <taxon>Chordata</taxon>
        <taxon>Craniata</taxon>
        <taxon>Vertebrata</taxon>
        <taxon>Cyclostomata</taxon>
        <taxon>Hyperoartia</taxon>
        <taxon>Petromyzontiformes</taxon>
        <taxon>Petromyzontidae</taxon>
        <taxon>Petromyzon</taxon>
    </lineage>
</organism>
<reference evidence="9" key="2">
    <citation type="submission" date="2025-09" db="UniProtKB">
        <authorList>
            <consortium name="Ensembl"/>
        </authorList>
    </citation>
    <scope>IDENTIFICATION</scope>
</reference>
<dbReference type="PANTHER" id="PTHR15067:SF5">
    <property type="entry name" value="E3 UBIQUITIN-PROTEIN LIGASE AMFR"/>
    <property type="match status" value="1"/>
</dbReference>
<keyword evidence="7" id="KW-0472">Membrane</keyword>
<dbReference type="SUPFAM" id="SSF57850">
    <property type="entry name" value="RING/U-box"/>
    <property type="match status" value="1"/>
</dbReference>
<dbReference type="GO" id="GO:0000151">
    <property type="term" value="C:ubiquitin ligase complex"/>
    <property type="evidence" value="ECO:0007669"/>
    <property type="project" value="TreeGrafter"/>
</dbReference>
<dbReference type="GO" id="GO:0005829">
    <property type="term" value="C:cytosol"/>
    <property type="evidence" value="ECO:0007669"/>
    <property type="project" value="TreeGrafter"/>
</dbReference>
<dbReference type="GeneTree" id="ENSGT00940000156482"/>
<dbReference type="PROSITE" id="PS51140">
    <property type="entry name" value="CUE"/>
    <property type="match status" value="1"/>
</dbReference>
<evidence type="ECO:0000256" key="7">
    <source>
        <dbReference type="ARBA" id="ARBA00023136"/>
    </source>
</evidence>
<evidence type="ECO:0000256" key="3">
    <source>
        <dbReference type="ARBA" id="ARBA00022723"/>
    </source>
</evidence>
<dbReference type="GO" id="GO:0008270">
    <property type="term" value="F:zinc ion binding"/>
    <property type="evidence" value="ECO:0007669"/>
    <property type="project" value="UniProtKB-KW"/>
</dbReference>
<reference evidence="9" key="1">
    <citation type="submission" date="2025-08" db="UniProtKB">
        <authorList>
            <consortium name="Ensembl"/>
        </authorList>
    </citation>
    <scope>IDENTIFICATION</scope>
</reference>
<feature type="domain" description="CUE" evidence="8">
    <location>
        <begin position="113"/>
        <end position="155"/>
    </location>
</feature>
<keyword evidence="2" id="KW-0812">Transmembrane</keyword>
<dbReference type="PANTHER" id="PTHR15067">
    <property type="entry name" value="E3 UBIQUITIN-PROTEIN LIGASE RNF8"/>
    <property type="match status" value="1"/>
</dbReference>
<dbReference type="GO" id="GO:0030968">
    <property type="term" value="P:endoplasmic reticulum unfolded protein response"/>
    <property type="evidence" value="ECO:0007669"/>
    <property type="project" value="TreeGrafter"/>
</dbReference>
<keyword evidence="5" id="KW-0862">Zinc</keyword>
<dbReference type="Pfam" id="PF02845">
    <property type="entry name" value="CUE"/>
    <property type="match status" value="1"/>
</dbReference>
<dbReference type="GO" id="GO:0043130">
    <property type="term" value="F:ubiquitin binding"/>
    <property type="evidence" value="ECO:0007669"/>
    <property type="project" value="InterPro"/>
</dbReference>
<keyword evidence="3" id="KW-0479">Metal-binding</keyword>
<dbReference type="GO" id="GO:0005783">
    <property type="term" value="C:endoplasmic reticulum"/>
    <property type="evidence" value="ECO:0007669"/>
    <property type="project" value="TreeGrafter"/>
</dbReference>
<dbReference type="InterPro" id="IPR040675">
    <property type="entry name" value="AMFR_Ube2g2-bd"/>
</dbReference>
<dbReference type="AlphaFoldDB" id="S4RML2"/>
<dbReference type="GO" id="GO:0016020">
    <property type="term" value="C:membrane"/>
    <property type="evidence" value="ECO:0007669"/>
    <property type="project" value="UniProtKB-SubCell"/>
</dbReference>
<protein>
    <recommendedName>
        <fullName evidence="8">CUE domain-containing protein</fullName>
    </recommendedName>
</protein>
<dbReference type="Pfam" id="PF18442">
    <property type="entry name" value="G2BR"/>
    <property type="match status" value="1"/>
</dbReference>
<dbReference type="InterPro" id="IPR003892">
    <property type="entry name" value="CUE"/>
</dbReference>
<accession>S4RML2</accession>
<evidence type="ECO:0000256" key="4">
    <source>
        <dbReference type="ARBA" id="ARBA00022771"/>
    </source>
</evidence>
<evidence type="ECO:0000256" key="6">
    <source>
        <dbReference type="ARBA" id="ARBA00022989"/>
    </source>
</evidence>
<keyword evidence="6" id="KW-1133">Transmembrane helix</keyword>
<evidence type="ECO:0000256" key="1">
    <source>
        <dbReference type="ARBA" id="ARBA00004141"/>
    </source>
</evidence>
<dbReference type="GO" id="GO:0061630">
    <property type="term" value="F:ubiquitin protein ligase activity"/>
    <property type="evidence" value="ECO:0007669"/>
    <property type="project" value="TreeGrafter"/>
</dbReference>
<name>S4RML2_PETMA</name>